<evidence type="ECO:0000313" key="1">
    <source>
        <dbReference type="EMBL" id="CEG04490.1"/>
    </source>
</evidence>
<reference evidence="1" key="1">
    <citation type="submission" date="2013-05" db="EMBL/GenBank/DDBJ databases">
        <title>Draft genome sequences of six wheat associated Fusarium spp. isolates.</title>
        <authorList>
            <person name="Moolhuijzen P.M."/>
            <person name="Manners J.M."/>
            <person name="Wilcox S."/>
            <person name="Bellgard M.I."/>
            <person name="Gardiner D.M."/>
        </authorList>
    </citation>
    <scope>NUCLEOTIDE SEQUENCE</scope>
    <source>
        <strain evidence="1">CS3069</strain>
    </source>
</reference>
<organism evidence="1">
    <name type="scientific">Fusarium clavum</name>
    <dbReference type="NCBI Taxonomy" id="2594811"/>
    <lineage>
        <taxon>Eukaryota</taxon>
        <taxon>Fungi</taxon>
        <taxon>Dikarya</taxon>
        <taxon>Ascomycota</taxon>
        <taxon>Pezizomycotina</taxon>
        <taxon>Sordariomycetes</taxon>
        <taxon>Hypocreomycetidae</taxon>
        <taxon>Hypocreales</taxon>
        <taxon>Nectriaceae</taxon>
        <taxon>Fusarium</taxon>
        <taxon>Fusarium incarnatum-equiseti species complex</taxon>
    </lineage>
</organism>
<accession>A0A090MFQ2</accession>
<sequence>MSRSRPSLGISPHRHWLEPGLPRLCIPPNYVEFLVTCLASNTKRIELHQSDVDDHKKKESVGQLGSLKWNAISQFCKEPHQSSACLRLDQ</sequence>
<dbReference type="AlphaFoldDB" id="A0A090MFQ2"/>
<proteinExistence type="predicted"/>
<name>A0A090MFQ2_9HYPO</name>
<dbReference type="EMBL" id="CBMI010001278">
    <property type="protein sequence ID" value="CEG04490.1"/>
    <property type="molecule type" value="Genomic_DNA"/>
</dbReference>
<gene>
    <name evidence="1" type="ORF">BN850_0054960</name>
</gene>
<comment type="caution">
    <text evidence="1">The sequence shown here is derived from an EMBL/GenBank/DDBJ whole genome shotgun (WGS) entry which is preliminary data.</text>
</comment>
<protein>
    <submittedName>
        <fullName evidence="1">WGS project CBMI000000000 data, contig CS3069_c001280</fullName>
    </submittedName>
</protein>